<protein>
    <submittedName>
        <fullName evidence="3">SIS domain-containing protein</fullName>
    </submittedName>
</protein>
<dbReference type="InterPro" id="IPR035466">
    <property type="entry name" value="GlmS/AgaS_SIS"/>
</dbReference>
<dbReference type="GO" id="GO:0097367">
    <property type="term" value="F:carbohydrate derivative binding"/>
    <property type="evidence" value="ECO:0007669"/>
    <property type="project" value="InterPro"/>
</dbReference>
<comment type="caution">
    <text evidence="3">The sequence shown here is derived from an EMBL/GenBank/DDBJ whole genome shotgun (WGS) entry which is preliminary data.</text>
</comment>
<dbReference type="CDD" id="cd05008">
    <property type="entry name" value="SIS_GlmS_GlmD_1"/>
    <property type="match status" value="1"/>
</dbReference>
<dbReference type="PANTHER" id="PTHR10937">
    <property type="entry name" value="GLUCOSAMINE--FRUCTOSE-6-PHOSPHATE AMINOTRANSFERASE, ISOMERIZING"/>
    <property type="match status" value="1"/>
</dbReference>
<dbReference type="Gene3D" id="3.40.50.10490">
    <property type="entry name" value="Glucose-6-phosphate isomerase like protein, domain 1"/>
    <property type="match status" value="2"/>
</dbReference>
<sequence>MMRGERTRREILEQPDAFAKTLSSTEEEVKRAADAIKGRFIYATGSGTSFHAALVLQRAMSKIASERVISIAASEIPYWLPDDLKETVLLAFSQSGESKDVLIAVDFYRRHGGEVVVSVTNTEGSTLDRLSDITIITRAGKEESIAATKTYTSQLAASFLLSICTAERKRCCLDDLREELRKIPEAMRNTIEMCQKRVIEVAEEIKDRDIGFILGSGSNYPTALEGALKLRETSNLHYEGFAAREFLHGPIQLVSRHTPVIIISNGLQEVIDRVKVYEAPVIEIGGDVPVIKVRDEFSPAVNIIPLQLLAYNTSLLRGLDPDSPEKLSKVVR</sequence>
<dbReference type="SUPFAM" id="SSF53697">
    <property type="entry name" value="SIS domain"/>
    <property type="match status" value="1"/>
</dbReference>
<dbReference type="EMBL" id="RXII01000049">
    <property type="protein sequence ID" value="RZN62300.1"/>
    <property type="molecule type" value="Genomic_DNA"/>
</dbReference>
<proteinExistence type="predicted"/>
<dbReference type="Pfam" id="PF01380">
    <property type="entry name" value="SIS"/>
    <property type="match status" value="2"/>
</dbReference>
<accession>A0A520KLZ9</accession>
<dbReference type="AlphaFoldDB" id="A0A520KLZ9"/>
<dbReference type="GO" id="GO:0006487">
    <property type="term" value="P:protein N-linked glycosylation"/>
    <property type="evidence" value="ECO:0007669"/>
    <property type="project" value="TreeGrafter"/>
</dbReference>
<keyword evidence="1" id="KW-0677">Repeat</keyword>
<dbReference type="GO" id="GO:0006002">
    <property type="term" value="P:fructose 6-phosphate metabolic process"/>
    <property type="evidence" value="ECO:0007669"/>
    <property type="project" value="TreeGrafter"/>
</dbReference>
<feature type="domain" description="SIS" evidence="2">
    <location>
        <begin position="201"/>
        <end position="324"/>
    </location>
</feature>
<dbReference type="CDD" id="cd05009">
    <property type="entry name" value="SIS_GlmS_GlmD_2"/>
    <property type="match status" value="1"/>
</dbReference>
<dbReference type="InterPro" id="IPR001347">
    <property type="entry name" value="SIS_dom"/>
</dbReference>
<dbReference type="Proteomes" id="UP000316217">
    <property type="component" value="Unassembled WGS sequence"/>
</dbReference>
<evidence type="ECO:0000259" key="2">
    <source>
        <dbReference type="PROSITE" id="PS51464"/>
    </source>
</evidence>
<dbReference type="GO" id="GO:0004360">
    <property type="term" value="F:glutamine-fructose-6-phosphate transaminase (isomerizing) activity"/>
    <property type="evidence" value="ECO:0007669"/>
    <property type="project" value="TreeGrafter"/>
</dbReference>
<name>A0A520KLZ9_9CREN</name>
<evidence type="ECO:0000256" key="1">
    <source>
        <dbReference type="ARBA" id="ARBA00022737"/>
    </source>
</evidence>
<dbReference type="InterPro" id="IPR046348">
    <property type="entry name" value="SIS_dom_sf"/>
</dbReference>
<evidence type="ECO:0000313" key="3">
    <source>
        <dbReference type="EMBL" id="RZN62300.1"/>
    </source>
</evidence>
<reference evidence="3 4" key="1">
    <citation type="journal article" date="2019" name="Nat. Microbiol.">
        <title>Wide diversity of methane and short-chain alkane metabolisms in uncultured archaea.</title>
        <authorList>
            <person name="Borrel G."/>
            <person name="Adam P.S."/>
            <person name="McKay L.J."/>
            <person name="Chen L.X."/>
            <person name="Sierra-Garcia I.N."/>
            <person name="Sieber C.M."/>
            <person name="Letourneur Q."/>
            <person name="Ghozlane A."/>
            <person name="Andersen G.L."/>
            <person name="Li W.J."/>
            <person name="Hallam S.J."/>
            <person name="Muyzer G."/>
            <person name="de Oliveira V.M."/>
            <person name="Inskeep W.P."/>
            <person name="Banfield J.F."/>
            <person name="Gribaldo S."/>
        </authorList>
    </citation>
    <scope>NUCLEOTIDE SEQUENCE [LARGE SCALE GENOMIC DNA]</scope>
    <source>
        <strain evidence="3">NM4</strain>
    </source>
</reference>
<dbReference type="InterPro" id="IPR035490">
    <property type="entry name" value="GlmS/FrlB_SIS"/>
</dbReference>
<evidence type="ECO:0000313" key="4">
    <source>
        <dbReference type="Proteomes" id="UP000316217"/>
    </source>
</evidence>
<dbReference type="GO" id="GO:0006047">
    <property type="term" value="P:UDP-N-acetylglucosamine metabolic process"/>
    <property type="evidence" value="ECO:0007669"/>
    <property type="project" value="TreeGrafter"/>
</dbReference>
<dbReference type="PANTHER" id="PTHR10937:SF0">
    <property type="entry name" value="GLUTAMINE--FRUCTOSE-6-PHOSPHATE TRANSAMINASE (ISOMERIZING)"/>
    <property type="match status" value="1"/>
</dbReference>
<organism evidence="3 4">
    <name type="scientific">Candidatus Methanodesulfokora washburnensis</name>
    <dbReference type="NCBI Taxonomy" id="2478471"/>
    <lineage>
        <taxon>Archaea</taxon>
        <taxon>Thermoproteota</taxon>
        <taxon>Candidatus Korarchaeia</taxon>
        <taxon>Candidatus Korarchaeia incertae sedis</taxon>
        <taxon>Candidatus Methanodesulfokora</taxon>
    </lineage>
</organism>
<gene>
    <name evidence="3" type="ORF">EF810_03200</name>
</gene>
<feature type="domain" description="SIS" evidence="2">
    <location>
        <begin position="25"/>
        <end position="171"/>
    </location>
</feature>
<dbReference type="PROSITE" id="PS51464">
    <property type="entry name" value="SIS"/>
    <property type="match status" value="2"/>
</dbReference>